<dbReference type="EMBL" id="ACCU02000004">
    <property type="protein sequence ID" value="RMX61811.1"/>
    <property type="molecule type" value="Genomic_DNA"/>
</dbReference>
<sequence>MLVMKLPRAVPFNQNLVCRTDKGLIHFQRLHANSGGLQQYVQILSKCCKFAASAKQGSSQSLHRTLLFGYGGDQTTQSTDRPAAGSS</sequence>
<evidence type="ECO:0000313" key="1">
    <source>
        <dbReference type="EMBL" id="RMX61811.1"/>
    </source>
</evidence>
<name>A0A5E8UXH1_ROSAD</name>
<comment type="caution">
    <text evidence="1">The sequence shown here is derived from an EMBL/GenBank/DDBJ whole genome shotgun (WGS) entry which is preliminary data.</text>
</comment>
<reference evidence="1 2" key="2">
    <citation type="submission" date="2013-04" db="EMBL/GenBank/DDBJ databases">
        <authorList>
            <person name="Fiebig A."/>
            <person name="Pradella S."/>
            <person name="Wagner-Doebler I."/>
        </authorList>
    </citation>
    <scope>NUCLEOTIDE SEQUENCE [LARGE SCALE GENOMIC DNA]</scope>
    <source>
        <strain evidence="2">DSM 17067 / NCIMB 14079 / DFL-11</strain>
    </source>
</reference>
<gene>
    <name evidence="1" type="ORF">SADFL11_00026880</name>
</gene>
<protein>
    <submittedName>
        <fullName evidence="1">Uncharacterized protein</fullName>
    </submittedName>
</protein>
<evidence type="ECO:0000313" key="2">
    <source>
        <dbReference type="Proteomes" id="UP000004703"/>
    </source>
</evidence>
<dbReference type="AlphaFoldDB" id="A0A5E8UXH1"/>
<accession>A0A5E8UXH1</accession>
<proteinExistence type="predicted"/>
<dbReference type="Proteomes" id="UP000004703">
    <property type="component" value="Chromosome"/>
</dbReference>
<organism evidence="1 2">
    <name type="scientific">Roseibium alexandrii (strain DSM 17067 / NCIMB 14079 / DFL-11)</name>
    <name type="common">Labrenzia alexandrii</name>
    <dbReference type="NCBI Taxonomy" id="244592"/>
    <lineage>
        <taxon>Bacteria</taxon>
        <taxon>Pseudomonadati</taxon>
        <taxon>Pseudomonadota</taxon>
        <taxon>Alphaproteobacteria</taxon>
        <taxon>Hyphomicrobiales</taxon>
        <taxon>Stappiaceae</taxon>
        <taxon>Roseibium</taxon>
    </lineage>
</organism>
<reference evidence="1 2" key="1">
    <citation type="submission" date="2008-01" db="EMBL/GenBank/DDBJ databases">
        <authorList>
            <person name="Wagner-Dobler I."/>
            <person name="Ferriera S."/>
            <person name="Johnson J."/>
            <person name="Kravitz S."/>
            <person name="Beeson K."/>
            <person name="Sutton G."/>
            <person name="Rogers Y.-H."/>
            <person name="Friedman R."/>
            <person name="Frazier M."/>
            <person name="Venter J.C."/>
        </authorList>
    </citation>
    <scope>NUCLEOTIDE SEQUENCE [LARGE SCALE GENOMIC DNA]</scope>
    <source>
        <strain evidence="2">DSM 17067 / NCIMB 14079 / DFL-11</strain>
    </source>
</reference>